<dbReference type="EMBL" id="AK298216">
    <property type="protein sequence ID" value="BAG60486.1"/>
    <property type="molecule type" value="mRNA"/>
</dbReference>
<accession>B4DP74</accession>
<dbReference type="AlphaFoldDB" id="B4DP74"/>
<protein>
    <submittedName>
        <fullName evidence="1">cDNA FLJ57411</fullName>
    </submittedName>
</protein>
<sequence>MSRASQKKSFCAAIRGIHPTISFIFSVRSCNVWQLWIWLRVLHFCWYLIYAPRKSAPCLSPGPAVVYPSFSAHPSMPVQPLILPASLGETCFLCNSSTRRLSQVLSSLNSLLAGSPPWPPLHKAPDTFSVTSWGLPSPIPEPAVTLPQIYTSLSLCPPVPPHTSVIPKMPSVL</sequence>
<organism evidence="1">
    <name type="scientific">Homo sapiens</name>
    <name type="common">Human</name>
    <dbReference type="NCBI Taxonomy" id="9606"/>
    <lineage>
        <taxon>Eukaryota</taxon>
        <taxon>Metazoa</taxon>
        <taxon>Chordata</taxon>
        <taxon>Craniata</taxon>
        <taxon>Vertebrata</taxon>
        <taxon>Euteleostomi</taxon>
        <taxon>Mammalia</taxon>
        <taxon>Eutheria</taxon>
        <taxon>Euarchontoglires</taxon>
        <taxon>Primates</taxon>
        <taxon>Haplorrhini</taxon>
        <taxon>Catarrhini</taxon>
        <taxon>Hominidae</taxon>
        <taxon>Homo</taxon>
    </lineage>
</organism>
<evidence type="ECO:0000313" key="1">
    <source>
        <dbReference type="EMBL" id="BAG60486.1"/>
    </source>
</evidence>
<name>B4DP74_HUMAN</name>
<proteinExistence type="evidence at transcript level"/>
<reference evidence="1" key="1">
    <citation type="submission" date="2007-10" db="EMBL/GenBank/DDBJ databases">
        <title>NEDO human cDNA sequencing project focused on splicing variants.</title>
        <authorList>
            <person name="Wakamatsu A."/>
            <person name="Yamamoto J."/>
            <person name="Kimura K."/>
            <person name="Ishii S."/>
            <person name="Watanabe K."/>
            <person name="Sugiyama A."/>
            <person name="Murakawa K."/>
            <person name="Kaida T."/>
            <person name="Tsuchiya K."/>
            <person name="Fukuzumi Y."/>
            <person name="Kumagai A."/>
            <person name="Oishi Y."/>
            <person name="Yamamoto S."/>
            <person name="Ono Y."/>
            <person name="Komori Y."/>
            <person name="Yamazaki M."/>
            <person name="Kisu Y."/>
            <person name="Nishikawa T."/>
            <person name="Sugano S."/>
            <person name="Nomura N."/>
            <person name="Isogai T."/>
        </authorList>
    </citation>
    <scope>NUCLEOTIDE SEQUENCE</scope>
</reference>